<dbReference type="PANTHER" id="PTHR10229">
    <property type="entry name" value="GTP-BINDING PROTEIN HFLX"/>
    <property type="match status" value="1"/>
</dbReference>
<keyword evidence="3 6" id="KW-0547">Nucleotide-binding</keyword>
<protein>
    <recommendedName>
        <fullName evidence="6">GTPase HflX</fullName>
    </recommendedName>
    <alternativeName>
        <fullName evidence="6">GTP-binding protein HflX</fullName>
    </alternativeName>
</protein>
<dbReference type="InterPro" id="IPR030394">
    <property type="entry name" value="G_HFLX_dom"/>
</dbReference>
<dbReference type="NCBIfam" id="TIGR03156">
    <property type="entry name" value="GTP_HflX"/>
    <property type="match status" value="1"/>
</dbReference>
<feature type="region of interest" description="Disordered" evidence="7">
    <location>
        <begin position="382"/>
        <end position="401"/>
    </location>
</feature>
<dbReference type="PROSITE" id="PS51705">
    <property type="entry name" value="G_HFLX"/>
    <property type="match status" value="1"/>
</dbReference>
<dbReference type="InterPro" id="IPR042108">
    <property type="entry name" value="GTPase_HflX_N_sf"/>
</dbReference>
<dbReference type="Pfam" id="PF16360">
    <property type="entry name" value="GTP-bdg_M"/>
    <property type="match status" value="1"/>
</dbReference>
<dbReference type="Gene3D" id="3.40.50.11060">
    <property type="entry name" value="GTPase HflX, N-terminal domain"/>
    <property type="match status" value="1"/>
</dbReference>
<dbReference type="Pfam" id="PF01926">
    <property type="entry name" value="MMR_HSR1"/>
    <property type="match status" value="1"/>
</dbReference>
<accession>A0AAU8JI57</accession>
<dbReference type="EMBL" id="CP159837">
    <property type="protein sequence ID" value="XCM38212.1"/>
    <property type="molecule type" value="Genomic_DNA"/>
</dbReference>
<dbReference type="InterPro" id="IPR016496">
    <property type="entry name" value="GTPase_HflX"/>
</dbReference>
<proteinExistence type="inferred from homology"/>
<feature type="domain" description="Hflx-type G" evidence="8">
    <location>
        <begin position="438"/>
        <end position="608"/>
    </location>
</feature>
<dbReference type="Gene3D" id="6.10.250.2860">
    <property type="match status" value="1"/>
</dbReference>
<dbReference type="InterPro" id="IPR025121">
    <property type="entry name" value="GTPase_HflX_N"/>
</dbReference>
<reference evidence="9" key="1">
    <citation type="submission" date="2024-07" db="EMBL/GenBank/DDBJ databases">
        <authorList>
            <person name="Kim Y.J."/>
            <person name="Jeong J.Y."/>
        </authorList>
    </citation>
    <scope>NUCLEOTIDE SEQUENCE</scope>
    <source>
        <strain evidence="9">GIHE-MW2</strain>
    </source>
</reference>
<evidence type="ECO:0000313" key="9">
    <source>
        <dbReference type="EMBL" id="XCM38212.1"/>
    </source>
</evidence>
<dbReference type="FunFam" id="3.40.50.11060:FF:000001">
    <property type="entry name" value="GTPase HflX"/>
    <property type="match status" value="1"/>
</dbReference>
<comment type="function">
    <text evidence="6">GTPase that associates with the 50S ribosomal subunit and may have a role during protein synthesis or ribosome biogenesis.</text>
</comment>
<organism evidence="9">
    <name type="scientific">Planktothricoides raciborskii GIHE-MW2</name>
    <dbReference type="NCBI Taxonomy" id="2792601"/>
    <lineage>
        <taxon>Bacteria</taxon>
        <taxon>Bacillati</taxon>
        <taxon>Cyanobacteriota</taxon>
        <taxon>Cyanophyceae</taxon>
        <taxon>Oscillatoriophycideae</taxon>
        <taxon>Oscillatoriales</taxon>
        <taxon>Oscillatoriaceae</taxon>
        <taxon>Planktothricoides</taxon>
    </lineage>
</organism>
<evidence type="ECO:0000256" key="2">
    <source>
        <dbReference type="ARBA" id="ARBA00022723"/>
    </source>
</evidence>
<name>A0AAU8JI57_9CYAN</name>
<evidence type="ECO:0000259" key="8">
    <source>
        <dbReference type="PROSITE" id="PS51705"/>
    </source>
</evidence>
<dbReference type="Pfam" id="PF13167">
    <property type="entry name" value="GTP-bdg_N"/>
    <property type="match status" value="1"/>
</dbReference>
<comment type="subcellular location">
    <subcellularLocation>
        <location evidence="6">Cytoplasm</location>
    </subcellularLocation>
    <text evidence="6">May associate with membranes.</text>
</comment>
<dbReference type="GO" id="GO:0043022">
    <property type="term" value="F:ribosome binding"/>
    <property type="evidence" value="ECO:0007669"/>
    <property type="project" value="TreeGrafter"/>
</dbReference>
<keyword evidence="5 6" id="KW-0342">GTP-binding</keyword>
<dbReference type="PANTHER" id="PTHR10229:SF0">
    <property type="entry name" value="GTP-BINDING PROTEIN 6-RELATED"/>
    <property type="match status" value="1"/>
</dbReference>
<dbReference type="GO" id="GO:0005737">
    <property type="term" value="C:cytoplasm"/>
    <property type="evidence" value="ECO:0007669"/>
    <property type="project" value="UniProtKB-SubCell"/>
</dbReference>
<dbReference type="GO" id="GO:0003924">
    <property type="term" value="F:GTPase activity"/>
    <property type="evidence" value="ECO:0007669"/>
    <property type="project" value="UniProtKB-UniRule"/>
</dbReference>
<dbReference type="InterPro" id="IPR032305">
    <property type="entry name" value="GTP-bd_M"/>
</dbReference>
<evidence type="ECO:0000256" key="5">
    <source>
        <dbReference type="ARBA" id="ARBA00023134"/>
    </source>
</evidence>
<evidence type="ECO:0000256" key="1">
    <source>
        <dbReference type="ARBA" id="ARBA00022490"/>
    </source>
</evidence>
<comment type="similarity">
    <text evidence="6">Belongs to the TRAFAC class OBG-HflX-like GTPase superfamily. HflX GTPase family.</text>
</comment>
<dbReference type="PRINTS" id="PR00326">
    <property type="entry name" value="GTP1OBG"/>
</dbReference>
<keyword evidence="4" id="KW-0460">Magnesium</keyword>
<dbReference type="HAMAP" id="MF_00900">
    <property type="entry name" value="GTPase_HflX"/>
    <property type="match status" value="1"/>
</dbReference>
<evidence type="ECO:0000256" key="6">
    <source>
        <dbReference type="HAMAP-Rule" id="MF_00900"/>
    </source>
</evidence>
<evidence type="ECO:0000256" key="3">
    <source>
        <dbReference type="ARBA" id="ARBA00022741"/>
    </source>
</evidence>
<sequence length="611" mass="67101">MLSSAIAPTISPAEYNIFCDSVNTVDRRGQNFWSKKSIETIYGNLQGLKPSQLKQLGRLYHQRLPVDCLTTPEFAQRLAAISTEIGQPVCTYLNRRGQVIRVGVGSPRQTQIPPLELPRYGAGRLSGIRCIATTLKSSPPSEASLTAMAIQRLDALVVLTLTGSGFERRGGGATGYVKETYLAHLIPQMPQDIESSASENLDIFWQVSPPVSLDTLVTQDFLDLVEGLEAELQSQFVAREVDADQDLVLIVGLMTDDLTPEQFEDQLVELARLVDTAGGKVVQTVRQKRPRPHPQTVVGTGKVQEIALAAQTAGANLIVFDRDLSPAQVRNLEIQIGVRVVDRTEVILDIFAQRAQSAAGKLQVELAQLEYTLPRLTGRGQAMSRLGGGIGTRGPGETKLETERRAISRRIARLQQEVNQLRAHRNRMRQRRQKQEVATVAIVGYTNAGKSTLLNALTNAEVYTADQLFATLDPTTRRVVIADAQTGQPMPILLTDTVGFIHELPPTLMDAFRATLEEVTEADALLHVVDLSHPAWQSQIRSVTEILRSMPIAPGPALIVFNKIDQVDGETLRLAQEEFPLGVYISANLRIGLETLRHRLAQLIDYAVSSG</sequence>
<evidence type="ECO:0000256" key="7">
    <source>
        <dbReference type="SAM" id="MobiDB-lite"/>
    </source>
</evidence>
<dbReference type="CDD" id="cd01878">
    <property type="entry name" value="HflX"/>
    <property type="match status" value="1"/>
</dbReference>
<dbReference type="Gene3D" id="3.40.50.300">
    <property type="entry name" value="P-loop containing nucleotide triphosphate hydrolases"/>
    <property type="match status" value="1"/>
</dbReference>
<dbReference type="AlphaFoldDB" id="A0AAU8JI57"/>
<dbReference type="InterPro" id="IPR006073">
    <property type="entry name" value="GTP-bd"/>
</dbReference>
<keyword evidence="2" id="KW-0479">Metal-binding</keyword>
<dbReference type="GO" id="GO:0005525">
    <property type="term" value="F:GTP binding"/>
    <property type="evidence" value="ECO:0007669"/>
    <property type="project" value="UniProtKB-UniRule"/>
</dbReference>
<comment type="subunit">
    <text evidence="6">Monomer. Associates with the 50S ribosomal subunit.</text>
</comment>
<dbReference type="SUPFAM" id="SSF52540">
    <property type="entry name" value="P-loop containing nucleoside triphosphate hydrolases"/>
    <property type="match status" value="1"/>
</dbReference>
<keyword evidence="1 6" id="KW-0963">Cytoplasm</keyword>
<dbReference type="InterPro" id="IPR027417">
    <property type="entry name" value="P-loop_NTPase"/>
</dbReference>
<gene>
    <name evidence="6 9" type="primary">hflX</name>
    <name evidence="9" type="ORF">ABWT76_001044</name>
</gene>
<evidence type="ECO:0000256" key="4">
    <source>
        <dbReference type="ARBA" id="ARBA00022842"/>
    </source>
</evidence>
<dbReference type="RefSeq" id="WP_354635760.1">
    <property type="nucleotide sequence ID" value="NZ_CP159837.1"/>
</dbReference>
<dbReference type="GO" id="GO:0046872">
    <property type="term" value="F:metal ion binding"/>
    <property type="evidence" value="ECO:0007669"/>
    <property type="project" value="UniProtKB-KW"/>
</dbReference>